<dbReference type="GO" id="GO:0006281">
    <property type="term" value="P:DNA repair"/>
    <property type="evidence" value="ECO:0007669"/>
    <property type="project" value="UniProtKB-KW"/>
</dbReference>
<comment type="cofactor">
    <cofactor evidence="1">
        <name>Mg(2+)</name>
        <dbReference type="ChEBI" id="CHEBI:18420"/>
    </cofactor>
</comment>
<accession>A0A5C0XSF2</accession>
<evidence type="ECO:0000313" key="13">
    <source>
        <dbReference type="Proteomes" id="UP000324354"/>
    </source>
</evidence>
<dbReference type="InterPro" id="IPR011335">
    <property type="entry name" value="Restrct_endonuc-II-like"/>
</dbReference>
<dbReference type="GO" id="GO:0003677">
    <property type="term" value="F:DNA binding"/>
    <property type="evidence" value="ECO:0007669"/>
    <property type="project" value="UniProtKB-KW"/>
</dbReference>
<evidence type="ECO:0000256" key="10">
    <source>
        <dbReference type="ARBA" id="ARBA00023204"/>
    </source>
</evidence>
<dbReference type="PANTHER" id="PTHR39651:SF1">
    <property type="entry name" value="HOLLIDAY JUNCTION RESOLVASE HJC"/>
    <property type="match status" value="1"/>
</dbReference>
<organism evidence="12 13">
    <name type="scientific">Pyrococcus furiosus (strain ATCC 43587 / DSM 3638 / JCM 8422 / Vc1)</name>
    <dbReference type="NCBI Taxonomy" id="186497"/>
    <lineage>
        <taxon>Archaea</taxon>
        <taxon>Methanobacteriati</taxon>
        <taxon>Methanobacteriota</taxon>
        <taxon>Thermococci</taxon>
        <taxon>Thermococcales</taxon>
        <taxon>Thermococcaceae</taxon>
        <taxon>Pyrococcus</taxon>
    </lineage>
</organism>
<keyword evidence="9" id="KW-0233">DNA recombination</keyword>
<evidence type="ECO:0000256" key="4">
    <source>
        <dbReference type="ARBA" id="ARBA00022759"/>
    </source>
</evidence>
<name>A0A5C0XSF2_PYRFU</name>
<dbReference type="Proteomes" id="UP000324354">
    <property type="component" value="Chromosome"/>
</dbReference>
<evidence type="ECO:0000256" key="9">
    <source>
        <dbReference type="ARBA" id="ARBA00023172"/>
    </source>
</evidence>
<evidence type="ECO:0000256" key="5">
    <source>
        <dbReference type="ARBA" id="ARBA00022763"/>
    </source>
</evidence>
<dbReference type="InterPro" id="IPR002732">
    <property type="entry name" value="Hjc"/>
</dbReference>
<evidence type="ECO:0000313" key="12">
    <source>
        <dbReference type="EMBL" id="QEK79712.1"/>
    </source>
</evidence>
<dbReference type="SUPFAM" id="SSF52980">
    <property type="entry name" value="Restriction endonuclease-like"/>
    <property type="match status" value="1"/>
</dbReference>
<reference evidence="12 13" key="1">
    <citation type="submission" date="2017-08" db="EMBL/GenBank/DDBJ databases">
        <title>Resequencing and Reannotation of the genome of Pyrococcus furiosus type strain DSM3638.</title>
        <authorList>
            <person name="Reichelt R.M."/>
            <person name="Bunk B."/>
        </authorList>
    </citation>
    <scope>NUCLEOTIDE SEQUENCE [LARGE SCALE GENOMIC DNA]</scope>
    <source>
        <strain evidence="12 13">DSM 3638</strain>
    </source>
</reference>
<dbReference type="GO" id="GO:0046872">
    <property type="term" value="F:metal ion binding"/>
    <property type="evidence" value="ECO:0007669"/>
    <property type="project" value="UniProtKB-KW"/>
</dbReference>
<dbReference type="Pfam" id="PF01870">
    <property type="entry name" value="Hjc"/>
    <property type="match status" value="1"/>
</dbReference>
<keyword evidence="3" id="KW-0479">Metal-binding</keyword>
<evidence type="ECO:0000256" key="1">
    <source>
        <dbReference type="ARBA" id="ARBA00001946"/>
    </source>
</evidence>
<keyword evidence="2" id="KW-0540">Nuclease</keyword>
<dbReference type="PIRSF" id="PIRSF004985">
    <property type="entry name" value="Hlld_jn_rslvs_ar"/>
    <property type="match status" value="1"/>
</dbReference>
<evidence type="ECO:0000256" key="3">
    <source>
        <dbReference type="ARBA" id="ARBA00022723"/>
    </source>
</evidence>
<keyword evidence="10" id="KW-0234">DNA repair</keyword>
<keyword evidence="4" id="KW-0255">Endonuclease</keyword>
<evidence type="ECO:0000256" key="11">
    <source>
        <dbReference type="ARBA" id="ARBA00029354"/>
    </source>
</evidence>
<gene>
    <name evidence="12" type="ORF">PFDSM3638_07565</name>
</gene>
<keyword evidence="8" id="KW-0238">DNA-binding</keyword>
<dbReference type="AlphaFoldDB" id="A0A5C0XSF2"/>
<dbReference type="EMBL" id="CP023154">
    <property type="protein sequence ID" value="QEK79712.1"/>
    <property type="molecule type" value="Genomic_DNA"/>
</dbReference>
<dbReference type="PANTHER" id="PTHR39651">
    <property type="entry name" value="HOLLIDAY JUNCTION RESOLVASE HJC"/>
    <property type="match status" value="1"/>
</dbReference>
<protein>
    <submittedName>
        <fullName evidence="12">Holliday junction resolvase</fullName>
    </submittedName>
</protein>
<evidence type="ECO:0000256" key="8">
    <source>
        <dbReference type="ARBA" id="ARBA00023125"/>
    </source>
</evidence>
<dbReference type="NCBIfam" id="NF040854">
    <property type="entry name" value="Hol_resolv_Hjc"/>
    <property type="match status" value="1"/>
</dbReference>
<comment type="catalytic activity">
    <reaction evidence="11">
        <text>Endonucleolytic cleavage at a junction such as a reciprocal single-stranded crossover between two homologous DNA duplexes (Holliday junction).</text>
        <dbReference type="EC" id="3.1.21.10"/>
    </reaction>
</comment>
<keyword evidence="6" id="KW-0378">Hydrolase</keyword>
<evidence type="ECO:0000256" key="7">
    <source>
        <dbReference type="ARBA" id="ARBA00022842"/>
    </source>
</evidence>
<dbReference type="Gene3D" id="3.40.1350.10">
    <property type="match status" value="1"/>
</dbReference>
<keyword evidence="5" id="KW-0227">DNA damage</keyword>
<evidence type="ECO:0000256" key="6">
    <source>
        <dbReference type="ARBA" id="ARBA00022801"/>
    </source>
</evidence>
<proteinExistence type="predicted"/>
<keyword evidence="7" id="KW-0460">Magnesium</keyword>
<dbReference type="GO" id="GO:0008821">
    <property type="term" value="F:crossover junction DNA endonuclease activity"/>
    <property type="evidence" value="ECO:0007669"/>
    <property type="project" value="UniProtKB-EC"/>
</dbReference>
<evidence type="ECO:0000256" key="2">
    <source>
        <dbReference type="ARBA" id="ARBA00022722"/>
    </source>
</evidence>
<dbReference type="GO" id="GO:0006310">
    <property type="term" value="P:DNA recombination"/>
    <property type="evidence" value="ECO:0007669"/>
    <property type="project" value="UniProtKB-KW"/>
</dbReference>
<dbReference type="InterPro" id="IPR011856">
    <property type="entry name" value="tRNA_endonuc-like_dom_sf"/>
</dbReference>
<sequence>MKLLEKHGFAVVRSAGSKKVDLVAGNGKKYLCIEVKVTKKDHLYVGKRDMGRLIEFSRRFGGIPVLAVKFLNVGWRFIEVSPKIEKFVFTPSSGVSLEVLLGIQKTLEGKS</sequence>
<dbReference type="InterPro" id="IPR014428">
    <property type="entry name" value="Hjc_arc"/>
</dbReference>